<organism evidence="9 10">
    <name type="scientific">Alkalicella caledoniensis</name>
    <dbReference type="NCBI Taxonomy" id="2731377"/>
    <lineage>
        <taxon>Bacteria</taxon>
        <taxon>Bacillati</taxon>
        <taxon>Bacillota</taxon>
        <taxon>Clostridia</taxon>
        <taxon>Eubacteriales</taxon>
        <taxon>Proteinivoracaceae</taxon>
        <taxon>Alkalicella</taxon>
    </lineage>
</organism>
<protein>
    <submittedName>
        <fullName evidence="9">Cation:proton antiporter</fullName>
    </submittedName>
</protein>
<proteinExistence type="inferred from homology"/>
<evidence type="ECO:0000256" key="4">
    <source>
        <dbReference type="ARBA" id="ARBA00022475"/>
    </source>
</evidence>
<evidence type="ECO:0000256" key="1">
    <source>
        <dbReference type="ARBA" id="ARBA00004651"/>
    </source>
</evidence>
<evidence type="ECO:0000256" key="5">
    <source>
        <dbReference type="ARBA" id="ARBA00022692"/>
    </source>
</evidence>
<dbReference type="Proteomes" id="UP000516160">
    <property type="component" value="Chromosome"/>
</dbReference>
<dbReference type="GO" id="GO:0005886">
    <property type="term" value="C:plasma membrane"/>
    <property type="evidence" value="ECO:0007669"/>
    <property type="project" value="UniProtKB-SubCell"/>
</dbReference>
<dbReference type="KEGG" id="acae:HYG86_01990"/>
<dbReference type="InterPro" id="IPR007208">
    <property type="entry name" value="MrpF/PhaF-like"/>
</dbReference>
<gene>
    <name evidence="9" type="ORF">HYG86_01990</name>
</gene>
<evidence type="ECO:0000256" key="8">
    <source>
        <dbReference type="SAM" id="Phobius"/>
    </source>
</evidence>
<keyword evidence="6 8" id="KW-1133">Transmembrane helix</keyword>
<evidence type="ECO:0000313" key="9">
    <source>
        <dbReference type="EMBL" id="QNO13626.1"/>
    </source>
</evidence>
<comment type="subcellular location">
    <subcellularLocation>
        <location evidence="1">Cell membrane</location>
        <topology evidence="1">Multi-pass membrane protein</topology>
    </subcellularLocation>
</comment>
<dbReference type="GO" id="GO:0015385">
    <property type="term" value="F:sodium:proton antiporter activity"/>
    <property type="evidence" value="ECO:0007669"/>
    <property type="project" value="TreeGrafter"/>
</dbReference>
<evidence type="ECO:0000256" key="2">
    <source>
        <dbReference type="ARBA" id="ARBA00009212"/>
    </source>
</evidence>
<feature type="transmembrane region" description="Helical" evidence="8">
    <location>
        <begin position="60"/>
        <end position="81"/>
    </location>
</feature>
<keyword evidence="4" id="KW-1003">Cell membrane</keyword>
<keyword evidence="3" id="KW-0813">Transport</keyword>
<sequence>MDNIFIGTSIALMLLVFVCLYRAIIGPRAIDRVISINIIGTKALVIISLISLVFNETFFIDVAVVYALISFIMTIGVSKYIDTENID</sequence>
<dbReference type="Pfam" id="PF04066">
    <property type="entry name" value="MrpF_PhaF"/>
    <property type="match status" value="1"/>
</dbReference>
<feature type="transmembrane region" description="Helical" evidence="8">
    <location>
        <begin position="6"/>
        <end position="24"/>
    </location>
</feature>
<name>A0A7G9W4L4_ALKCA</name>
<dbReference type="PANTHER" id="PTHR34702">
    <property type="entry name" value="NA(+)/H(+) ANTIPORTER SUBUNIT F1"/>
    <property type="match status" value="1"/>
</dbReference>
<evidence type="ECO:0000256" key="6">
    <source>
        <dbReference type="ARBA" id="ARBA00022989"/>
    </source>
</evidence>
<evidence type="ECO:0000256" key="7">
    <source>
        <dbReference type="ARBA" id="ARBA00023136"/>
    </source>
</evidence>
<dbReference type="RefSeq" id="WP_213167292.1">
    <property type="nucleotide sequence ID" value="NZ_CP058559.1"/>
</dbReference>
<feature type="transmembrane region" description="Helical" evidence="8">
    <location>
        <begin position="36"/>
        <end position="54"/>
    </location>
</feature>
<dbReference type="PANTHER" id="PTHR34702:SF1">
    <property type="entry name" value="NA(+)_H(+) ANTIPORTER SUBUNIT F"/>
    <property type="match status" value="1"/>
</dbReference>
<dbReference type="EMBL" id="CP058559">
    <property type="protein sequence ID" value="QNO13626.1"/>
    <property type="molecule type" value="Genomic_DNA"/>
</dbReference>
<keyword evidence="10" id="KW-1185">Reference proteome</keyword>
<evidence type="ECO:0000256" key="3">
    <source>
        <dbReference type="ARBA" id="ARBA00022448"/>
    </source>
</evidence>
<comment type="similarity">
    <text evidence="2">Belongs to the CPA3 antiporters (TC 2.A.63) subunit F family.</text>
</comment>
<reference evidence="9 10" key="1">
    <citation type="submission" date="2020-07" db="EMBL/GenBank/DDBJ databases">
        <title>Alkalicella. sp. LB2 genome.</title>
        <authorList>
            <person name="Postec A."/>
            <person name="Quemeneur M."/>
        </authorList>
    </citation>
    <scope>NUCLEOTIDE SEQUENCE [LARGE SCALE GENOMIC DNA]</scope>
    <source>
        <strain evidence="9 10">LB2</strain>
    </source>
</reference>
<keyword evidence="5 8" id="KW-0812">Transmembrane</keyword>
<dbReference type="AlphaFoldDB" id="A0A7G9W4L4"/>
<keyword evidence="7 8" id="KW-0472">Membrane</keyword>
<evidence type="ECO:0000313" key="10">
    <source>
        <dbReference type="Proteomes" id="UP000516160"/>
    </source>
</evidence>
<accession>A0A7G9W4L4</accession>